<feature type="transmembrane region" description="Helical" evidence="9">
    <location>
        <begin position="412"/>
        <end position="432"/>
    </location>
</feature>
<dbReference type="PROSITE" id="PS50850">
    <property type="entry name" value="MFS"/>
    <property type="match status" value="1"/>
</dbReference>
<dbReference type="InterPro" id="IPR004746">
    <property type="entry name" value="MFS_AAHS"/>
</dbReference>
<feature type="transmembrane region" description="Helical" evidence="9">
    <location>
        <begin position="254"/>
        <end position="276"/>
    </location>
</feature>
<dbReference type="PROSITE" id="PS00217">
    <property type="entry name" value="SUGAR_TRANSPORT_2"/>
    <property type="match status" value="1"/>
</dbReference>
<keyword evidence="3" id="KW-0813">Transport</keyword>
<dbReference type="InterPro" id="IPR020846">
    <property type="entry name" value="MFS_dom"/>
</dbReference>
<dbReference type="AlphaFoldDB" id="A0A2S4M5Z1"/>
<evidence type="ECO:0000259" key="10">
    <source>
        <dbReference type="PROSITE" id="PS50850"/>
    </source>
</evidence>
<keyword evidence="6 9" id="KW-0812">Transmembrane</keyword>
<feature type="domain" description="Major facilitator superfamily (MFS) profile" evidence="10">
    <location>
        <begin position="25"/>
        <end position="438"/>
    </location>
</feature>
<dbReference type="GO" id="GO:0005886">
    <property type="term" value="C:plasma membrane"/>
    <property type="evidence" value="ECO:0007669"/>
    <property type="project" value="UniProtKB-SubCell"/>
</dbReference>
<dbReference type="RefSeq" id="WP_103705479.1">
    <property type="nucleotide sequence ID" value="NZ_PQGA01000009.1"/>
</dbReference>
<comment type="similarity">
    <text evidence="2">Belongs to the major facilitator superfamily. Aromatic acid:H(+) symporter (AAHS) (TC 2.A.1.15) family.</text>
</comment>
<evidence type="ECO:0000256" key="7">
    <source>
        <dbReference type="ARBA" id="ARBA00022989"/>
    </source>
</evidence>
<feature type="transmembrane region" description="Helical" evidence="9">
    <location>
        <begin position="296"/>
        <end position="316"/>
    </location>
</feature>
<feature type="transmembrane region" description="Helical" evidence="9">
    <location>
        <begin position="348"/>
        <end position="371"/>
    </location>
</feature>
<dbReference type="CDD" id="cd17365">
    <property type="entry name" value="MFS_PcaK_like"/>
    <property type="match status" value="1"/>
</dbReference>
<feature type="transmembrane region" description="Helical" evidence="9">
    <location>
        <begin position="21"/>
        <end position="47"/>
    </location>
</feature>
<keyword evidence="4" id="KW-1003">Cell membrane</keyword>
<evidence type="ECO:0000313" key="12">
    <source>
        <dbReference type="Proteomes" id="UP000237381"/>
    </source>
</evidence>
<dbReference type="PANTHER" id="PTHR23508:SF10">
    <property type="entry name" value="CARBOXYLIC ACID TRANSPORTER PROTEIN HOMOLOG"/>
    <property type="match status" value="1"/>
</dbReference>
<dbReference type="SUPFAM" id="SSF103473">
    <property type="entry name" value="MFS general substrate transporter"/>
    <property type="match status" value="1"/>
</dbReference>
<feature type="transmembrane region" description="Helical" evidence="9">
    <location>
        <begin position="323"/>
        <end position="342"/>
    </location>
</feature>
<dbReference type="EMBL" id="PQGA01000009">
    <property type="protein sequence ID" value="POR50133.1"/>
    <property type="molecule type" value="Genomic_DNA"/>
</dbReference>
<feature type="transmembrane region" description="Helical" evidence="9">
    <location>
        <begin position="149"/>
        <end position="172"/>
    </location>
</feature>
<dbReference type="InterPro" id="IPR036259">
    <property type="entry name" value="MFS_trans_sf"/>
</dbReference>
<evidence type="ECO:0000256" key="4">
    <source>
        <dbReference type="ARBA" id="ARBA00022475"/>
    </source>
</evidence>
<dbReference type="PROSITE" id="PS00216">
    <property type="entry name" value="SUGAR_TRANSPORT_1"/>
    <property type="match status" value="1"/>
</dbReference>
<feature type="transmembrane region" description="Helical" evidence="9">
    <location>
        <begin position="59"/>
        <end position="79"/>
    </location>
</feature>
<evidence type="ECO:0000256" key="9">
    <source>
        <dbReference type="SAM" id="Phobius"/>
    </source>
</evidence>
<dbReference type="InterPro" id="IPR011701">
    <property type="entry name" value="MFS"/>
</dbReference>
<evidence type="ECO:0000313" key="11">
    <source>
        <dbReference type="EMBL" id="POR50133.1"/>
    </source>
</evidence>
<dbReference type="Proteomes" id="UP000237381">
    <property type="component" value="Unassembled WGS sequence"/>
</dbReference>
<evidence type="ECO:0000256" key="5">
    <source>
        <dbReference type="ARBA" id="ARBA00022519"/>
    </source>
</evidence>
<accession>A0A2S4M5Z1</accession>
<reference evidence="11 12" key="1">
    <citation type="submission" date="2018-01" db="EMBL/GenBank/DDBJ databases">
        <title>Genomic Encyclopedia of Type Strains, Phase III (KMG-III): the genomes of soil and plant-associated and newly described type strains.</title>
        <authorList>
            <person name="Whitman W."/>
        </authorList>
    </citation>
    <scope>NUCLEOTIDE SEQUENCE [LARGE SCALE GENOMIC DNA]</scope>
    <source>
        <strain evidence="11 12">JCM 18070</strain>
    </source>
</reference>
<feature type="transmembrane region" description="Helical" evidence="9">
    <location>
        <begin position="178"/>
        <end position="199"/>
    </location>
</feature>
<evidence type="ECO:0000256" key="6">
    <source>
        <dbReference type="ARBA" id="ARBA00022692"/>
    </source>
</evidence>
<evidence type="ECO:0000256" key="3">
    <source>
        <dbReference type="ARBA" id="ARBA00022448"/>
    </source>
</evidence>
<dbReference type="Gene3D" id="1.20.1250.20">
    <property type="entry name" value="MFS general substrate transporter like domains"/>
    <property type="match status" value="1"/>
</dbReference>
<name>A0A2S4M5Z1_9BURK</name>
<keyword evidence="7 9" id="KW-1133">Transmembrane helix</keyword>
<dbReference type="Pfam" id="PF07690">
    <property type="entry name" value="MFS_1"/>
    <property type="match status" value="1"/>
</dbReference>
<feature type="transmembrane region" description="Helical" evidence="9">
    <location>
        <begin position="91"/>
        <end position="110"/>
    </location>
</feature>
<dbReference type="GO" id="GO:0046943">
    <property type="term" value="F:carboxylic acid transmembrane transporter activity"/>
    <property type="evidence" value="ECO:0007669"/>
    <property type="project" value="TreeGrafter"/>
</dbReference>
<gene>
    <name evidence="11" type="ORF">B0G62_10941</name>
</gene>
<feature type="transmembrane region" description="Helical" evidence="9">
    <location>
        <begin position="383"/>
        <end position="406"/>
    </location>
</feature>
<sequence>MNSADAVDIKGFIDARKMSGFQWLVLALCFLIVTLDGLDTAVMGFVAPVVMKEWGIARAAFGPVMSAAMVGLAIGALVAGPSADRIGRKKVLLGSVACFGVFSLLCAFANTPGQLVALRFLTGLGLGAAMPNSTTLLSEYVPSKSRSLLLTIMFTGFNFGSGAGGFVAAVLIPHFGWRGVFVCGGVLPILFVPVLLGLLPESARFLLVRRFSAERIAATLSRVSGHRFAADTRFTSPEPAVAAKAPVRMLFADGYAMSTLMLWVTYFMGLLIIYLLTGWLPTLIKDAGLPVERAAAITGMFQLGGTVGAIVVGFAMDRLDRNAVIGAAYLLGGVFIFALGMGTLKSGMLTVLVACAGFFMSGAQTGLNALAPTCYPTRARATGVSWMLGFGRLGGILGSFVGGVLLSLGFSFSTVFSVLAVPALVAAAAILLNRLALRFITVPVADA</sequence>
<evidence type="ECO:0000256" key="8">
    <source>
        <dbReference type="ARBA" id="ARBA00023136"/>
    </source>
</evidence>
<evidence type="ECO:0000256" key="1">
    <source>
        <dbReference type="ARBA" id="ARBA00004429"/>
    </source>
</evidence>
<dbReference type="PANTHER" id="PTHR23508">
    <property type="entry name" value="CARBOXYLIC ACID TRANSPORTER PROTEIN HOMOLOG"/>
    <property type="match status" value="1"/>
</dbReference>
<dbReference type="NCBIfam" id="TIGR00895">
    <property type="entry name" value="2A0115"/>
    <property type="match status" value="1"/>
</dbReference>
<dbReference type="OrthoDB" id="7066727at2"/>
<evidence type="ECO:0000256" key="2">
    <source>
        <dbReference type="ARBA" id="ARBA00006508"/>
    </source>
</evidence>
<organism evidence="11 12">
    <name type="scientific">Paraburkholderia eburnea</name>
    <dbReference type="NCBI Taxonomy" id="1189126"/>
    <lineage>
        <taxon>Bacteria</taxon>
        <taxon>Pseudomonadati</taxon>
        <taxon>Pseudomonadota</taxon>
        <taxon>Betaproteobacteria</taxon>
        <taxon>Burkholderiales</taxon>
        <taxon>Burkholderiaceae</taxon>
        <taxon>Paraburkholderia</taxon>
    </lineage>
</organism>
<dbReference type="InterPro" id="IPR005829">
    <property type="entry name" value="Sugar_transporter_CS"/>
</dbReference>
<comment type="caution">
    <text evidence="11">The sequence shown here is derived from an EMBL/GenBank/DDBJ whole genome shotgun (WGS) entry which is preliminary data.</text>
</comment>
<keyword evidence="12" id="KW-1185">Reference proteome</keyword>
<proteinExistence type="inferred from homology"/>
<keyword evidence="8 9" id="KW-0472">Membrane</keyword>
<comment type="subcellular location">
    <subcellularLocation>
        <location evidence="1">Cell inner membrane</location>
        <topology evidence="1">Multi-pass membrane protein</topology>
    </subcellularLocation>
</comment>
<keyword evidence="5" id="KW-0997">Cell inner membrane</keyword>
<protein>
    <submittedName>
        <fullName evidence="11">AAHS family 4-hydroxybenzoate transporter-like MFS transporter</fullName>
    </submittedName>
</protein>
<feature type="transmembrane region" description="Helical" evidence="9">
    <location>
        <begin position="116"/>
        <end position="137"/>
    </location>
</feature>